<organism evidence="10 11">
    <name type="scientific">Methanococcoides burtonii (strain DSM 6242 / NBRC 107633 / OCM 468 / ACE-M)</name>
    <dbReference type="NCBI Taxonomy" id="259564"/>
    <lineage>
        <taxon>Archaea</taxon>
        <taxon>Methanobacteriati</taxon>
        <taxon>Methanobacteriota</taxon>
        <taxon>Stenosarchaea group</taxon>
        <taxon>Methanomicrobia</taxon>
        <taxon>Methanosarcinales</taxon>
        <taxon>Methanosarcinaceae</taxon>
        <taxon>Methanococcoides</taxon>
    </lineage>
</organism>
<dbReference type="PANTHER" id="PTHR42734">
    <property type="entry name" value="METAL TRANSPORT SYSTEM ATP-BINDING PROTEIN TM_0124-RELATED"/>
    <property type="match status" value="1"/>
</dbReference>
<keyword evidence="11" id="KW-1185">Reference proteome</keyword>
<comment type="catalytic activity">
    <reaction evidence="4">
        <text>an R-cob(III)alamin(out) + ATP + H2O = an R-cob(III)alamin(in) + ADP + phosphate + H(+)</text>
        <dbReference type="Rhea" id="RHEA:17873"/>
        <dbReference type="ChEBI" id="CHEBI:15377"/>
        <dbReference type="ChEBI" id="CHEBI:15378"/>
        <dbReference type="ChEBI" id="CHEBI:30616"/>
        <dbReference type="ChEBI" id="CHEBI:43474"/>
        <dbReference type="ChEBI" id="CHEBI:140785"/>
        <dbReference type="ChEBI" id="CHEBI:456216"/>
        <dbReference type="EC" id="7.6.2.8"/>
    </reaction>
</comment>
<gene>
    <name evidence="10" type="ordered locus">Mbur_0496</name>
</gene>
<evidence type="ECO:0000313" key="11">
    <source>
        <dbReference type="Proteomes" id="UP000001979"/>
    </source>
</evidence>
<dbReference type="Proteomes" id="UP000001979">
    <property type="component" value="Chromosome"/>
</dbReference>
<dbReference type="InterPro" id="IPR050153">
    <property type="entry name" value="Metal_Ion_Import_ABC"/>
</dbReference>
<evidence type="ECO:0000256" key="3">
    <source>
        <dbReference type="ARBA" id="ARBA00022840"/>
    </source>
</evidence>
<protein>
    <recommendedName>
        <fullName evidence="7">Cobalamin import ATP-binding protein BtuD</fullName>
        <ecNumber evidence="6">7.6.2.8</ecNumber>
    </recommendedName>
    <alternativeName>
        <fullName evidence="8">Vitamin B12-transporting ATPase</fullName>
    </alternativeName>
</protein>
<dbReference type="Gene3D" id="3.40.50.300">
    <property type="entry name" value="P-loop containing nucleotide triphosphate hydrolases"/>
    <property type="match status" value="1"/>
</dbReference>
<dbReference type="KEGG" id="mbu:Mbur_0496"/>
<dbReference type="Pfam" id="PF00005">
    <property type="entry name" value="ABC_tran"/>
    <property type="match status" value="1"/>
</dbReference>
<dbReference type="OrthoDB" id="24644at2157"/>
<dbReference type="GO" id="GO:0005524">
    <property type="term" value="F:ATP binding"/>
    <property type="evidence" value="ECO:0007669"/>
    <property type="project" value="UniProtKB-KW"/>
</dbReference>
<evidence type="ECO:0000256" key="7">
    <source>
        <dbReference type="ARBA" id="ARBA00073649"/>
    </source>
</evidence>
<dbReference type="STRING" id="259564.Mbur_0496"/>
<dbReference type="SMART" id="SM00382">
    <property type="entry name" value="AAA"/>
    <property type="match status" value="1"/>
</dbReference>
<keyword evidence="3" id="KW-0067">ATP-binding</keyword>
<proteinExistence type="predicted"/>
<dbReference type="PROSITE" id="PS00211">
    <property type="entry name" value="ABC_TRANSPORTER_1"/>
    <property type="match status" value="1"/>
</dbReference>
<dbReference type="GO" id="GO:0015420">
    <property type="term" value="F:ABC-type vitamin B12 transporter activity"/>
    <property type="evidence" value="ECO:0007669"/>
    <property type="project" value="UniProtKB-EC"/>
</dbReference>
<feature type="domain" description="ABC transporter" evidence="9">
    <location>
        <begin position="3"/>
        <end position="239"/>
    </location>
</feature>
<evidence type="ECO:0000256" key="8">
    <source>
        <dbReference type="ARBA" id="ARBA00077139"/>
    </source>
</evidence>
<reference evidence="11" key="1">
    <citation type="journal article" date="2009" name="ISME J.">
        <title>The genome sequence of the psychrophilic archaeon, Methanococcoides burtonii: the role of genome evolution in cold adaptation.</title>
        <authorList>
            <person name="Allen M.A."/>
            <person name="Lauro F.M."/>
            <person name="Williams T.J."/>
            <person name="Burg D."/>
            <person name="Siddiqui K.S."/>
            <person name="De Francisci D."/>
            <person name="Chong K.W."/>
            <person name="Pilak O."/>
            <person name="Chew H.H."/>
            <person name="De Maere M.Z."/>
            <person name="Ting L."/>
            <person name="Katrib M."/>
            <person name="Ng C."/>
            <person name="Sowers K.R."/>
            <person name="Galperin M.Y."/>
            <person name="Anderson I.J."/>
            <person name="Ivanova N."/>
            <person name="Dalin E."/>
            <person name="Martinez M."/>
            <person name="Lapidus A."/>
            <person name="Hauser L."/>
            <person name="Land M."/>
            <person name="Thomas T."/>
            <person name="Cavicchioli R."/>
        </authorList>
    </citation>
    <scope>NUCLEOTIDE SEQUENCE [LARGE SCALE GENOMIC DNA]</scope>
    <source>
        <strain evidence="11">DSM 6242 / NBRC 107633 / OCM 468 / ACE-M</strain>
    </source>
</reference>
<evidence type="ECO:0000259" key="9">
    <source>
        <dbReference type="PROSITE" id="PS50893"/>
    </source>
</evidence>
<dbReference type="InterPro" id="IPR003439">
    <property type="entry name" value="ABC_transporter-like_ATP-bd"/>
</dbReference>
<keyword evidence="1" id="KW-0813">Transport</keyword>
<keyword evidence="2" id="KW-0547">Nucleotide-binding</keyword>
<dbReference type="EMBL" id="CP000300">
    <property type="protein sequence ID" value="ABE51479.1"/>
    <property type="molecule type" value="Genomic_DNA"/>
</dbReference>
<dbReference type="InterPro" id="IPR003593">
    <property type="entry name" value="AAA+_ATPase"/>
</dbReference>
<dbReference type="InterPro" id="IPR017871">
    <property type="entry name" value="ABC_transporter-like_CS"/>
</dbReference>
<dbReference type="PANTHER" id="PTHR42734:SF19">
    <property type="entry name" value="IRON COMPOUNDS ABC TRANSPORTER, ATP-BINDING PROTEIN"/>
    <property type="match status" value="1"/>
</dbReference>
<dbReference type="SUPFAM" id="SSF52540">
    <property type="entry name" value="P-loop containing nucleoside triphosphate hydrolases"/>
    <property type="match status" value="1"/>
</dbReference>
<evidence type="ECO:0000256" key="2">
    <source>
        <dbReference type="ARBA" id="ARBA00022741"/>
    </source>
</evidence>
<evidence type="ECO:0000313" key="10">
    <source>
        <dbReference type="EMBL" id="ABE51479.1"/>
    </source>
</evidence>
<dbReference type="GeneID" id="3997484"/>
<dbReference type="HOGENOM" id="CLU_000604_1_11_2"/>
<accession>Q12YJ7</accession>
<sequence length="256" mass="28099">MIFSLNNASYSYDGKKNVFENISFSLKKGETLCILGPNGIGKSTLIKCIANVFKLKNGTILIGNKNISSMSRTEVAQRIGYVPQADMSVFSFSILDFVLLGRAPHLPFFSSPSEKDIIIAENAIINVGISHLMDRPVTEISGGEKQLALIARALAQEPDILLLDEPTSHLDFGNQVRILNLIDKLSRQGTSVIMSTHYPDHAFMSQKNVAIMLENDFIAQGTAEEVITKENMSLAYGIEVAIDHVSSVKRKVCLPL</sequence>
<evidence type="ECO:0000256" key="5">
    <source>
        <dbReference type="ARBA" id="ARBA00058960"/>
    </source>
</evidence>
<dbReference type="RefSeq" id="WP_011498641.1">
    <property type="nucleotide sequence ID" value="NC_007955.1"/>
</dbReference>
<comment type="function">
    <text evidence="5">Required for corrinoid utilization. Probably part of the ABC transporter complex BtuCDF involved in cobalamin (vitamin B12) import. Probably responsible for energy coupling to the transport system.</text>
</comment>
<evidence type="ECO:0000256" key="4">
    <source>
        <dbReference type="ARBA" id="ARBA00050590"/>
    </source>
</evidence>
<dbReference type="EC" id="7.6.2.8" evidence="6"/>
<evidence type="ECO:0000256" key="1">
    <source>
        <dbReference type="ARBA" id="ARBA00022448"/>
    </source>
</evidence>
<name>Q12YJ7_METBU</name>
<dbReference type="AlphaFoldDB" id="Q12YJ7"/>
<dbReference type="GO" id="GO:0016887">
    <property type="term" value="F:ATP hydrolysis activity"/>
    <property type="evidence" value="ECO:0007669"/>
    <property type="project" value="InterPro"/>
</dbReference>
<evidence type="ECO:0000256" key="6">
    <source>
        <dbReference type="ARBA" id="ARBA00066387"/>
    </source>
</evidence>
<dbReference type="InterPro" id="IPR027417">
    <property type="entry name" value="P-loop_NTPase"/>
</dbReference>
<dbReference type="FunFam" id="3.40.50.300:FF:000134">
    <property type="entry name" value="Iron-enterobactin ABC transporter ATP-binding protein"/>
    <property type="match status" value="1"/>
</dbReference>
<dbReference type="CDD" id="cd03214">
    <property type="entry name" value="ABC_Iron-Siderophores_B12_Hemin"/>
    <property type="match status" value="1"/>
</dbReference>
<dbReference type="PROSITE" id="PS50893">
    <property type="entry name" value="ABC_TRANSPORTER_2"/>
    <property type="match status" value="1"/>
</dbReference>